<gene>
    <name evidence="1" type="ORF">MOBUDSM44075_00554</name>
</gene>
<protein>
    <recommendedName>
        <fullName evidence="3">Restriction endonuclease type II DpnII-like domain-containing protein</fullName>
    </recommendedName>
</protein>
<sequence>MSGAVPFDDYVASLGRLTAIVDPTASTPEAEAITEAVASLEQLPDVDASSLAWWARHNAQSVHVLGLAVGLGQEKLKAALTTEFGTAGFVTLARRQPTELIAMLDEQFDLLRLLRVQRNRTYGLADVLIARAGPRATASGGQASGRKIEDEISAIATDLGLPHTQRSRFTGRQGRTAPADLIVPDAENASIVVAAKGFDSTGSKLTDAVREIEEMAEVRLPRQYVFAVIDGIGWHRRKADLKKIHSLWANDHIDGMYTLASLDQFRADLRDAATRLGLG</sequence>
<evidence type="ECO:0008006" key="3">
    <source>
        <dbReference type="Google" id="ProtNLM"/>
    </source>
</evidence>
<dbReference type="Proteomes" id="UP000036313">
    <property type="component" value="Unassembled WGS sequence"/>
</dbReference>
<reference evidence="1 2" key="1">
    <citation type="journal article" date="2015" name="Genome Biol. Evol.">
        <title>Characterization of Three Mycobacterium spp. with Potential Use in Bioremediation by Genome Sequencing and Comparative Genomics.</title>
        <authorList>
            <person name="Das S."/>
            <person name="Pettersson B.M."/>
            <person name="Behra P.R."/>
            <person name="Ramesh M."/>
            <person name="Dasgupta S."/>
            <person name="Bhattacharya A."/>
            <person name="Kirsebom L.A."/>
        </authorList>
    </citation>
    <scope>NUCLEOTIDE SEQUENCE [LARGE SCALE GENOMIC DNA]</scope>
    <source>
        <strain evidence="1 2">DSM 44075</strain>
    </source>
</reference>
<name>A0A0J6WHX5_9MYCO</name>
<accession>A0A0J6WHX5</accession>
<dbReference type="EMBL" id="JYNU01000003">
    <property type="protein sequence ID" value="KMO81327.1"/>
    <property type="molecule type" value="Genomic_DNA"/>
</dbReference>
<dbReference type="AlphaFoldDB" id="A0A0J6WHX5"/>
<dbReference type="RefSeq" id="WP_048422027.1">
    <property type="nucleotide sequence ID" value="NZ_JYNU01000003.1"/>
</dbReference>
<dbReference type="PATRIC" id="fig|1807.14.peg.563"/>
<comment type="caution">
    <text evidence="1">The sequence shown here is derived from an EMBL/GenBank/DDBJ whole genome shotgun (WGS) entry which is preliminary data.</text>
</comment>
<proteinExistence type="predicted"/>
<organism evidence="1 2">
    <name type="scientific">Mycolicibacterium obuense</name>
    <dbReference type="NCBI Taxonomy" id="1807"/>
    <lineage>
        <taxon>Bacteria</taxon>
        <taxon>Bacillati</taxon>
        <taxon>Actinomycetota</taxon>
        <taxon>Actinomycetes</taxon>
        <taxon>Mycobacteriales</taxon>
        <taxon>Mycobacteriaceae</taxon>
        <taxon>Mycolicibacterium</taxon>
    </lineage>
</organism>
<evidence type="ECO:0000313" key="1">
    <source>
        <dbReference type="EMBL" id="KMO81327.1"/>
    </source>
</evidence>
<evidence type="ECO:0000313" key="2">
    <source>
        <dbReference type="Proteomes" id="UP000036313"/>
    </source>
</evidence>